<organism evidence="2 3">
    <name type="scientific">Chlorella ohadii</name>
    <dbReference type="NCBI Taxonomy" id="2649997"/>
    <lineage>
        <taxon>Eukaryota</taxon>
        <taxon>Viridiplantae</taxon>
        <taxon>Chlorophyta</taxon>
        <taxon>core chlorophytes</taxon>
        <taxon>Trebouxiophyceae</taxon>
        <taxon>Chlorellales</taxon>
        <taxon>Chlorellaceae</taxon>
        <taxon>Chlorella clade</taxon>
        <taxon>Chlorella</taxon>
    </lineage>
</organism>
<feature type="compositionally biased region" description="Gly residues" evidence="1">
    <location>
        <begin position="165"/>
        <end position="175"/>
    </location>
</feature>
<dbReference type="EMBL" id="JADXDR010000024">
    <property type="protein sequence ID" value="KAI7844773.1"/>
    <property type="molecule type" value="Genomic_DNA"/>
</dbReference>
<dbReference type="InterPro" id="IPR002110">
    <property type="entry name" value="Ankyrin_rpt"/>
</dbReference>
<evidence type="ECO:0000256" key="1">
    <source>
        <dbReference type="SAM" id="MobiDB-lite"/>
    </source>
</evidence>
<comment type="caution">
    <text evidence="2">The sequence shown here is derived from an EMBL/GenBank/DDBJ whole genome shotgun (WGS) entry which is preliminary data.</text>
</comment>
<accession>A0AAD5H862</accession>
<dbReference type="Proteomes" id="UP001205105">
    <property type="component" value="Unassembled WGS sequence"/>
</dbReference>
<evidence type="ECO:0000313" key="2">
    <source>
        <dbReference type="EMBL" id="KAI7844773.1"/>
    </source>
</evidence>
<reference evidence="2" key="1">
    <citation type="submission" date="2020-11" db="EMBL/GenBank/DDBJ databases">
        <title>Chlorella ohadii genome sequencing and assembly.</title>
        <authorList>
            <person name="Murik O."/>
            <person name="Treves H."/>
            <person name="Kedem I."/>
            <person name="Shotland Y."/>
            <person name="Kaplan A."/>
        </authorList>
    </citation>
    <scope>NUCLEOTIDE SEQUENCE</scope>
    <source>
        <strain evidence="2">1</strain>
    </source>
</reference>
<feature type="compositionally biased region" description="Low complexity" evidence="1">
    <location>
        <begin position="150"/>
        <end position="164"/>
    </location>
</feature>
<gene>
    <name evidence="2" type="ORF">COHA_001653</name>
</gene>
<dbReference type="InterPro" id="IPR036770">
    <property type="entry name" value="Ankyrin_rpt-contain_sf"/>
</dbReference>
<dbReference type="Gene3D" id="1.25.40.20">
    <property type="entry name" value="Ankyrin repeat-containing domain"/>
    <property type="match status" value="1"/>
</dbReference>
<protein>
    <submittedName>
        <fullName evidence="2">Uncharacterized protein</fullName>
    </submittedName>
</protein>
<dbReference type="AlphaFoldDB" id="A0AAD5H862"/>
<feature type="region of interest" description="Disordered" evidence="1">
    <location>
        <begin position="150"/>
        <end position="199"/>
    </location>
</feature>
<proteinExistence type="predicted"/>
<dbReference type="Pfam" id="PF00023">
    <property type="entry name" value="Ank"/>
    <property type="match status" value="1"/>
</dbReference>
<keyword evidence="3" id="KW-1185">Reference proteome</keyword>
<name>A0AAD5H862_9CHLO</name>
<evidence type="ECO:0000313" key="3">
    <source>
        <dbReference type="Proteomes" id="UP001205105"/>
    </source>
</evidence>
<sequence length="288" mass="29056">MADGRNPDRALTGSQAQQLIETAASGKTLALISILGSYARAGRPWPVAPATLLFAAVKAQQPEVASMMLSMGAPAHLACGQLAAADRAALAAAGVSVDGACHLCPLSIAVRQQHVEMCRLLLQYGAPASRAADGLPVLLHFLEAAGAAGAAGGRPAASTGPGSTTSGGTGGGGSHGMPSRAATPGGSMPSGQHSRGSRGSAEGLAAFLQSLEHQLQLLQLLLSSGSCPLEHPMPPHPARCFLSACHEPALLRLAVNHVVGQCRRGRQLSSEEARQLVDAAGRAVLGGF</sequence>
<dbReference type="SUPFAM" id="SSF48403">
    <property type="entry name" value="Ankyrin repeat"/>
    <property type="match status" value="1"/>
</dbReference>